<reference evidence="7 8" key="1">
    <citation type="submission" date="2012-08" db="EMBL/GenBank/DDBJ databases">
        <authorList>
            <person name="Gan P.H.P."/>
            <person name="Ikeda K."/>
            <person name="Irieda H."/>
            <person name="Narusaka M."/>
            <person name="O'Connell R.J."/>
            <person name="Narusaka Y."/>
            <person name="Takano Y."/>
            <person name="Kubo Y."/>
            <person name="Shirasu K."/>
        </authorList>
    </citation>
    <scope>NUCLEOTIDE SEQUENCE [LARGE SCALE GENOMIC DNA]</scope>
    <source>
        <strain evidence="7 8">Nara gc5</strain>
    </source>
</reference>
<feature type="region of interest" description="Disordered" evidence="5">
    <location>
        <begin position="622"/>
        <end position="799"/>
    </location>
</feature>
<dbReference type="PANTHER" id="PTHR19920">
    <property type="entry name" value="WD40 PROTEIN CIAO1"/>
    <property type="match status" value="1"/>
</dbReference>
<dbReference type="RefSeq" id="XP_066008386.1">
    <property type="nucleotide sequence ID" value="XM_066152095.1"/>
</dbReference>
<dbReference type="EMBL" id="ANPB02000005">
    <property type="protein sequence ID" value="KAF4482179.1"/>
    <property type="molecule type" value="Genomic_DNA"/>
</dbReference>
<dbReference type="InterPro" id="IPR015943">
    <property type="entry name" value="WD40/YVTN_repeat-like_dom_sf"/>
</dbReference>
<dbReference type="SMART" id="SM00320">
    <property type="entry name" value="WD40"/>
    <property type="match status" value="5"/>
</dbReference>
<dbReference type="PROSITE" id="PS50082">
    <property type="entry name" value="WD_REPEATS_2"/>
    <property type="match status" value="4"/>
</dbReference>
<dbReference type="AlphaFoldDB" id="A0A7J6IZH4"/>
<feature type="repeat" description="WD" evidence="4">
    <location>
        <begin position="332"/>
        <end position="363"/>
    </location>
</feature>
<feature type="compositionally biased region" description="Low complexity" evidence="5">
    <location>
        <begin position="929"/>
        <end position="958"/>
    </location>
</feature>
<feature type="compositionally biased region" description="Polar residues" evidence="5">
    <location>
        <begin position="895"/>
        <end position="907"/>
    </location>
</feature>
<name>A0A7J6IZH4_COLFN</name>
<evidence type="ECO:0000256" key="4">
    <source>
        <dbReference type="PROSITE-ProRule" id="PRU00221"/>
    </source>
</evidence>
<comment type="function">
    <text evidence="3">Essential component of the cytosolic iron-sulfur (Fe/S) protein assembly machinery. Required for the maturation of extramitochondrial Fe/S proteins.</text>
</comment>
<dbReference type="InterPro" id="IPR001680">
    <property type="entry name" value="WD40_rpt"/>
</dbReference>
<dbReference type="PROSITE" id="PS01159">
    <property type="entry name" value="WW_DOMAIN_1"/>
    <property type="match status" value="1"/>
</dbReference>
<gene>
    <name evidence="3 7" type="primary">CIA1</name>
    <name evidence="7" type="ORF">CGGC5_v008942</name>
</gene>
<dbReference type="InterPro" id="IPR028608">
    <property type="entry name" value="CIAO1/Cia1"/>
</dbReference>
<dbReference type="Gene3D" id="2.20.70.10">
    <property type="match status" value="1"/>
</dbReference>
<evidence type="ECO:0000256" key="5">
    <source>
        <dbReference type="SAM" id="MobiDB-lite"/>
    </source>
</evidence>
<feature type="compositionally biased region" description="Polar residues" evidence="5">
    <location>
        <begin position="517"/>
        <end position="527"/>
    </location>
</feature>
<evidence type="ECO:0000313" key="7">
    <source>
        <dbReference type="EMBL" id="KAF4482179.1"/>
    </source>
</evidence>
<sequence length="992" mass="106225">MPASTDVPPSLAIRISPLPPFKPDLYERAWCSVPHPTLPLIATAHSKSVTIYSLSSLSSHSSLSGGHTRSVRSVAWKPNLPPQQLCLVTGSFDSTAGLWRWDGELPFSGHDTASDSLEIDLNSSQRANSNGNSDDDGDKDWEFTLVLEGHDSEIKGVSFAPSGAYLATCSRDQTVWIWEDVGASEGDDEWETVAVLNEHNGDMKGIAWCPDVPGRNSRRRYSADVLASASYDNTVRIWREDGDGEWVCVAVLEGHDGTIWGVQWEQKPRADNGFPRLMTYSADQTIRLWSLQEEDEEDGASVGSGFRPGLGGIPNTMRRSLREEWGCDAILPKAHTRDIYSVTWSADTGLMASTGSDGVIAVYREYDDTRVGMGNDDEEAPEKASERPGQSGRWRVEATVPNAHGPYEINHITWCKRYDAGSERKGTEEMLVTTGDEGMAALVQFFSFLPTYLGVLGNIQSTLPRIWTLPSASIQNLDLGPTLRANTCSQYPSIPNYLPLQHRTNRYLKNVPGCNAPHSTSPASTLQPSPPSFAPNTTFSRPSTTSTLHPRRLTEYYYPPFAYDQTTPFYSLMAGPTSPGTEGPTFAPPHLPAGWIAQWDGSSKKYYFVQLSTGVSQWEVPTDAAPTGATPAQPSDHPYGVPQPELITHPDGSQTVRHADGTLEPVNPPMPPDNTNTRGLDGPTGDRGLGSMAMNALLGKNSSHNNSSGSHGNSSSPLGGLASQLISGIGGHGNNNTNTSSGGKSSLGKLGGALASSFLNKPQQQQQQQGQQGHQGQQQNYHGSQSTGHQQQHGGLAGSLMGGVANMFGGNKPAHGSNDYGYSNSASGGGGYSGQAPPTSYQPSGSTHTQHSSPPAGASSYHSPASNQGHNQQSYPPPPTQAQNHNQSFPPPPNQYSTPNQGQTHHNTAYGAPPQQSHNQYPPPPSGGPPSSYGQQPSYAAQSNQQQQQQYSGYNPATYGGGTPQGSQPGGYPSQPSYAGNSSQQGGYNTHY</sequence>
<dbReference type="SMART" id="SM00456">
    <property type="entry name" value="WW"/>
    <property type="match status" value="1"/>
</dbReference>
<dbReference type="Pfam" id="PF00400">
    <property type="entry name" value="WD40"/>
    <property type="match status" value="5"/>
</dbReference>
<feature type="compositionally biased region" description="Polar residues" evidence="5">
    <location>
        <begin position="860"/>
        <end position="874"/>
    </location>
</feature>
<dbReference type="GO" id="GO:0016226">
    <property type="term" value="P:iron-sulfur cluster assembly"/>
    <property type="evidence" value="ECO:0007669"/>
    <property type="project" value="UniProtKB-UniRule"/>
</dbReference>
<comment type="similarity">
    <text evidence="3">Belongs to the WD repeat CIA1 family.</text>
</comment>
<proteinExistence type="inferred from homology"/>
<evidence type="ECO:0000256" key="1">
    <source>
        <dbReference type="ARBA" id="ARBA00022574"/>
    </source>
</evidence>
<dbReference type="PANTHER" id="PTHR19920:SF0">
    <property type="entry name" value="CYTOSOLIC IRON-SULFUR PROTEIN ASSEMBLY PROTEIN CIAO1-RELATED"/>
    <property type="match status" value="1"/>
</dbReference>
<dbReference type="InterPro" id="IPR036020">
    <property type="entry name" value="WW_dom_sf"/>
</dbReference>
<feature type="compositionally biased region" description="Low complexity" evidence="5">
    <location>
        <begin position="734"/>
        <end position="794"/>
    </location>
</feature>
<dbReference type="PROSITE" id="PS50020">
    <property type="entry name" value="WW_DOMAIN_2"/>
    <property type="match status" value="1"/>
</dbReference>
<protein>
    <recommendedName>
        <fullName evidence="3">Probable cytosolic iron-sulfur protein assembly protein 1</fullName>
    </recommendedName>
</protein>
<keyword evidence="2" id="KW-0677">Repeat</keyword>
<dbReference type="SUPFAM" id="SSF51045">
    <property type="entry name" value="WW domain"/>
    <property type="match status" value="1"/>
</dbReference>
<dbReference type="GeneID" id="43604546"/>
<feature type="compositionally biased region" description="Polar residues" evidence="5">
    <location>
        <begin position="979"/>
        <end position="992"/>
    </location>
</feature>
<dbReference type="GO" id="GO:0097361">
    <property type="term" value="C:cytosolic [4Fe-4S] assembly targeting complex"/>
    <property type="evidence" value="ECO:0007669"/>
    <property type="project" value="InterPro"/>
</dbReference>
<dbReference type="InterPro" id="IPR036322">
    <property type="entry name" value="WD40_repeat_dom_sf"/>
</dbReference>
<feature type="compositionally biased region" description="Low complexity" evidence="5">
    <location>
        <begin position="701"/>
        <end position="716"/>
    </location>
</feature>
<feature type="compositionally biased region" description="Low complexity" evidence="5">
    <location>
        <begin position="965"/>
        <end position="978"/>
    </location>
</feature>
<dbReference type="CDD" id="cd00201">
    <property type="entry name" value="WW"/>
    <property type="match status" value="1"/>
</dbReference>
<feature type="compositionally biased region" description="Low complexity" evidence="5">
    <location>
        <begin position="622"/>
        <end position="634"/>
    </location>
</feature>
<feature type="compositionally biased region" description="Polar residues" evidence="5">
    <location>
        <begin position="836"/>
        <end position="853"/>
    </location>
</feature>
<feature type="domain" description="WW" evidence="6">
    <location>
        <begin position="589"/>
        <end position="623"/>
    </location>
</feature>
<keyword evidence="1 4" id="KW-0853">WD repeat</keyword>
<dbReference type="Proteomes" id="UP000011096">
    <property type="component" value="Unassembled WGS sequence"/>
</dbReference>
<dbReference type="Gene3D" id="2.130.10.10">
    <property type="entry name" value="YVTN repeat-like/Quinoprotein amine dehydrogenase"/>
    <property type="match status" value="1"/>
</dbReference>
<evidence type="ECO:0000259" key="6">
    <source>
        <dbReference type="PROSITE" id="PS50020"/>
    </source>
</evidence>
<keyword evidence="8" id="KW-1185">Reference proteome</keyword>
<feature type="region of interest" description="Disordered" evidence="5">
    <location>
        <begin position="819"/>
        <end position="992"/>
    </location>
</feature>
<feature type="compositionally biased region" description="Polar residues" evidence="5">
    <location>
        <begin position="534"/>
        <end position="547"/>
    </location>
</feature>
<dbReference type="OrthoDB" id="284782at2759"/>
<feature type="region of interest" description="Disordered" evidence="5">
    <location>
        <begin position="512"/>
        <end position="547"/>
    </location>
</feature>
<feature type="region of interest" description="Disordered" evidence="5">
    <location>
        <begin position="371"/>
        <end position="391"/>
    </location>
</feature>
<organism evidence="7 8">
    <name type="scientific">Colletotrichum fructicola (strain Nara gc5)</name>
    <name type="common">Anthracnose fungus</name>
    <name type="synonym">Colletotrichum gloeosporioides (strain Nara gc5)</name>
    <dbReference type="NCBI Taxonomy" id="1213859"/>
    <lineage>
        <taxon>Eukaryota</taxon>
        <taxon>Fungi</taxon>
        <taxon>Dikarya</taxon>
        <taxon>Ascomycota</taxon>
        <taxon>Pezizomycotina</taxon>
        <taxon>Sordariomycetes</taxon>
        <taxon>Hypocreomycetidae</taxon>
        <taxon>Glomerellales</taxon>
        <taxon>Glomerellaceae</taxon>
        <taxon>Colletotrichum</taxon>
        <taxon>Colletotrichum gloeosporioides species complex</taxon>
    </lineage>
</organism>
<dbReference type="HAMAP" id="MF_03037">
    <property type="entry name" value="ciao1"/>
    <property type="match status" value="1"/>
</dbReference>
<feature type="repeat" description="WD" evidence="4">
    <location>
        <begin position="147"/>
        <end position="179"/>
    </location>
</feature>
<evidence type="ECO:0000256" key="3">
    <source>
        <dbReference type="HAMAP-Rule" id="MF_03037"/>
    </source>
</evidence>
<evidence type="ECO:0000256" key="2">
    <source>
        <dbReference type="ARBA" id="ARBA00022737"/>
    </source>
</evidence>
<accession>A0A7J6IZH4</accession>
<dbReference type="PROSITE" id="PS50294">
    <property type="entry name" value="WD_REPEATS_REGION"/>
    <property type="match status" value="1"/>
</dbReference>
<feature type="repeat" description="WD" evidence="4">
    <location>
        <begin position="252"/>
        <end position="299"/>
    </location>
</feature>
<reference evidence="7 8" key="2">
    <citation type="submission" date="2020-04" db="EMBL/GenBank/DDBJ databases">
        <title>Genome sequencing and assembly of multiple isolates from the Colletotrichum gloeosporioides species complex.</title>
        <authorList>
            <person name="Gan P."/>
            <person name="Shirasu K."/>
        </authorList>
    </citation>
    <scope>NUCLEOTIDE SEQUENCE [LARGE SCALE GENOMIC DNA]</scope>
    <source>
        <strain evidence="7 8">Nara gc5</strain>
    </source>
</reference>
<dbReference type="InterPro" id="IPR001202">
    <property type="entry name" value="WW_dom"/>
</dbReference>
<dbReference type="SUPFAM" id="SSF50978">
    <property type="entry name" value="WD40 repeat-like"/>
    <property type="match status" value="1"/>
</dbReference>
<feature type="repeat" description="WD" evidence="4">
    <location>
        <begin position="64"/>
        <end position="99"/>
    </location>
</feature>
<evidence type="ECO:0000313" key="8">
    <source>
        <dbReference type="Proteomes" id="UP000011096"/>
    </source>
</evidence>
<comment type="caution">
    <text evidence="7">The sequence shown here is derived from an EMBL/GenBank/DDBJ whole genome shotgun (WGS) entry which is preliminary data.</text>
</comment>
<dbReference type="Pfam" id="PF00397">
    <property type="entry name" value="WW"/>
    <property type="match status" value="1"/>
</dbReference>
<dbReference type="InParanoid" id="A0A7J6IZH4"/>